<dbReference type="Proteomes" id="UP001606300">
    <property type="component" value="Unassembled WGS sequence"/>
</dbReference>
<dbReference type="Pfam" id="PF10982">
    <property type="entry name" value="DUF2789"/>
    <property type="match status" value="1"/>
</dbReference>
<comment type="caution">
    <text evidence="1">The sequence shown here is derived from an EMBL/GenBank/DDBJ whole genome shotgun (WGS) entry which is preliminary data.</text>
</comment>
<protein>
    <submittedName>
        <fullName evidence="1">DUF2789 family protein</fullName>
    </submittedName>
</protein>
<reference evidence="1 2" key="1">
    <citation type="submission" date="2024-09" db="EMBL/GenBank/DDBJ databases">
        <title>Novel species of the genus Pelomonas and Roseateles isolated from streams.</title>
        <authorList>
            <person name="Lu H."/>
        </authorList>
    </citation>
    <scope>NUCLEOTIDE SEQUENCE [LARGE SCALE GENOMIC DNA]</scope>
    <source>
        <strain evidence="1 2">DC23W</strain>
    </source>
</reference>
<dbReference type="Gene3D" id="1.10.10.1130">
    <property type="entry name" value="Uncharacterised protein PF10982, DUF2789"/>
    <property type="match status" value="1"/>
</dbReference>
<dbReference type="RefSeq" id="WP_394471005.1">
    <property type="nucleotide sequence ID" value="NZ_JBIGHY010000004.1"/>
</dbReference>
<dbReference type="InterPro" id="IPR038086">
    <property type="entry name" value="DUF2789_sf"/>
</dbReference>
<keyword evidence="2" id="KW-1185">Reference proteome</keyword>
<evidence type="ECO:0000313" key="1">
    <source>
        <dbReference type="EMBL" id="MFG6414943.1"/>
    </source>
</evidence>
<dbReference type="InterPro" id="IPR021250">
    <property type="entry name" value="DUF2789"/>
</dbReference>
<name>A0ABW7EN86_9BURK</name>
<dbReference type="EMBL" id="JBIGHY010000004">
    <property type="protein sequence ID" value="MFG6414943.1"/>
    <property type="molecule type" value="Genomic_DNA"/>
</dbReference>
<sequence>MQIGQPGLRQLFAQLGLPSSETAIAAFIARHRPDAIGCALPDAPVWTAAQSDFLREAIAADAEWALPAEWLAEALCHPVAP</sequence>
<accession>A0ABW7EN86</accession>
<organism evidence="1 2">
    <name type="scientific">Pelomonas dachongensis</name>
    <dbReference type="NCBI Taxonomy" id="3299029"/>
    <lineage>
        <taxon>Bacteria</taxon>
        <taxon>Pseudomonadati</taxon>
        <taxon>Pseudomonadota</taxon>
        <taxon>Betaproteobacteria</taxon>
        <taxon>Burkholderiales</taxon>
        <taxon>Sphaerotilaceae</taxon>
        <taxon>Roseateles</taxon>
    </lineage>
</organism>
<gene>
    <name evidence="1" type="ORF">ACG02S_13670</name>
</gene>
<evidence type="ECO:0000313" key="2">
    <source>
        <dbReference type="Proteomes" id="UP001606300"/>
    </source>
</evidence>
<proteinExistence type="predicted"/>